<dbReference type="Pfam" id="PF13564">
    <property type="entry name" value="DoxX_2"/>
    <property type="match status" value="1"/>
</dbReference>
<evidence type="ECO:0000256" key="3">
    <source>
        <dbReference type="ARBA" id="ARBA00022989"/>
    </source>
</evidence>
<dbReference type="RefSeq" id="WP_176028091.1">
    <property type="nucleotide sequence ID" value="NZ_JBHSJV010000001.1"/>
</dbReference>
<evidence type="ECO:0000256" key="1">
    <source>
        <dbReference type="ARBA" id="ARBA00004141"/>
    </source>
</evidence>
<keyword evidence="7" id="KW-1185">Reference proteome</keyword>
<feature type="transmembrane region" description="Helical" evidence="5">
    <location>
        <begin position="99"/>
        <end position="116"/>
    </location>
</feature>
<keyword evidence="4 5" id="KW-0472">Membrane</keyword>
<keyword evidence="3 5" id="KW-1133">Transmembrane helix</keyword>
<comment type="subcellular location">
    <subcellularLocation>
        <location evidence="1">Membrane</location>
        <topology evidence="1">Multi-pass membrane protein</topology>
    </subcellularLocation>
</comment>
<comment type="caution">
    <text evidence="6">The sequence shown here is derived from an EMBL/GenBank/DDBJ whole genome shotgun (WGS) entry which is preliminary data.</text>
</comment>
<evidence type="ECO:0000256" key="4">
    <source>
        <dbReference type="ARBA" id="ARBA00023136"/>
    </source>
</evidence>
<evidence type="ECO:0000256" key="2">
    <source>
        <dbReference type="ARBA" id="ARBA00022692"/>
    </source>
</evidence>
<keyword evidence="2 5" id="KW-0812">Transmembrane</keyword>
<dbReference type="Proteomes" id="UP001597459">
    <property type="component" value="Unassembled WGS sequence"/>
</dbReference>
<sequence length="121" mass="13833">MHKNSTYLKIIYWIATLLLSGIMLFSAQMYFRKTEMVEGFFRSFHYPDYLVIPLAILKITGVAVILINKIKWLKEWAYAGIFLDLVLASVAHHKAAHPIGLSVYALVIFVVSYVTGKKVRP</sequence>
<accession>A0ABW5N184</accession>
<proteinExistence type="predicted"/>
<gene>
    <name evidence="6" type="ORF">ACFSTE_00485</name>
</gene>
<feature type="transmembrane region" description="Helical" evidence="5">
    <location>
        <begin position="12"/>
        <end position="30"/>
    </location>
</feature>
<feature type="transmembrane region" description="Helical" evidence="5">
    <location>
        <begin position="50"/>
        <end position="67"/>
    </location>
</feature>
<feature type="transmembrane region" description="Helical" evidence="5">
    <location>
        <begin position="76"/>
        <end position="93"/>
    </location>
</feature>
<name>A0ABW5N184_9FLAO</name>
<organism evidence="6 7">
    <name type="scientific">Aquimarina hainanensis</name>
    <dbReference type="NCBI Taxonomy" id="1578017"/>
    <lineage>
        <taxon>Bacteria</taxon>
        <taxon>Pseudomonadati</taxon>
        <taxon>Bacteroidota</taxon>
        <taxon>Flavobacteriia</taxon>
        <taxon>Flavobacteriales</taxon>
        <taxon>Flavobacteriaceae</taxon>
        <taxon>Aquimarina</taxon>
    </lineage>
</organism>
<evidence type="ECO:0000256" key="5">
    <source>
        <dbReference type="SAM" id="Phobius"/>
    </source>
</evidence>
<reference evidence="7" key="1">
    <citation type="journal article" date="2019" name="Int. J. Syst. Evol. Microbiol.">
        <title>The Global Catalogue of Microorganisms (GCM) 10K type strain sequencing project: providing services to taxonomists for standard genome sequencing and annotation.</title>
        <authorList>
            <consortium name="The Broad Institute Genomics Platform"/>
            <consortium name="The Broad Institute Genome Sequencing Center for Infectious Disease"/>
            <person name="Wu L."/>
            <person name="Ma J."/>
        </authorList>
    </citation>
    <scope>NUCLEOTIDE SEQUENCE [LARGE SCALE GENOMIC DNA]</scope>
    <source>
        <strain evidence="7">KCTC 42423</strain>
    </source>
</reference>
<evidence type="ECO:0000313" key="7">
    <source>
        <dbReference type="Proteomes" id="UP001597459"/>
    </source>
</evidence>
<protein>
    <submittedName>
        <fullName evidence="6">DoxX family protein</fullName>
    </submittedName>
</protein>
<evidence type="ECO:0000313" key="6">
    <source>
        <dbReference type="EMBL" id="MFD2589285.1"/>
    </source>
</evidence>
<dbReference type="EMBL" id="JBHULX010000001">
    <property type="protein sequence ID" value="MFD2589285.1"/>
    <property type="molecule type" value="Genomic_DNA"/>
</dbReference>
<dbReference type="InterPro" id="IPR032808">
    <property type="entry name" value="DoxX"/>
</dbReference>